<dbReference type="OrthoDB" id="3863369at2"/>
<keyword evidence="3 6" id="KW-0808">Transferase</keyword>
<proteinExistence type="inferred from homology"/>
<dbReference type="InterPro" id="IPR048284">
    <property type="entry name" value="EryCIII-like_N"/>
</dbReference>
<dbReference type="InterPro" id="IPR002213">
    <property type="entry name" value="UDP_glucos_trans"/>
</dbReference>
<accession>A0A495JCZ5</accession>
<dbReference type="GO" id="GO:0017000">
    <property type="term" value="P:antibiotic biosynthetic process"/>
    <property type="evidence" value="ECO:0007669"/>
    <property type="project" value="UniProtKB-ARBA"/>
</dbReference>
<evidence type="ECO:0000256" key="3">
    <source>
        <dbReference type="ARBA" id="ARBA00022679"/>
    </source>
</evidence>
<dbReference type="AlphaFoldDB" id="A0A495JCZ5"/>
<feature type="domain" description="Erythromycin biosynthesis protein CIII-like C-terminal" evidence="4">
    <location>
        <begin position="279"/>
        <end position="439"/>
    </location>
</feature>
<dbReference type="PANTHER" id="PTHR48050:SF13">
    <property type="entry name" value="STEROL 3-BETA-GLUCOSYLTRANSFERASE UGT80A2"/>
    <property type="match status" value="1"/>
</dbReference>
<evidence type="ECO:0000256" key="1">
    <source>
        <dbReference type="ARBA" id="ARBA00006962"/>
    </source>
</evidence>
<organism evidence="6 7">
    <name type="scientific">Micromonospora pisi</name>
    <dbReference type="NCBI Taxonomy" id="589240"/>
    <lineage>
        <taxon>Bacteria</taxon>
        <taxon>Bacillati</taxon>
        <taxon>Actinomycetota</taxon>
        <taxon>Actinomycetes</taxon>
        <taxon>Micromonosporales</taxon>
        <taxon>Micromonosporaceae</taxon>
        <taxon>Micromonospora</taxon>
    </lineage>
</organism>
<sequence>MRVMLPIWPNPSHLYPIVPLAWALQAAGHEVCVPAHPDIAEATAAVGLTAVPLGDREKMPVPMGPGRAYVSEREKVAKATKALGITADEQEAWDSFSQFMLPAVWDFHPYGASPSEPQMVMDALVAFARSWRPDLVLWDPCFPGAAVAARACGAAQARFITAPDYWVYSIDLMEKRGDQLDANGCHNPMLETIAPVAERYGVEVDRELLRGQWTVTPLPEAMRLPVDTPVESVRWIPYSGQTPMPDWLYPVPDRPRIGISLGLSWRKYLEGGWGHIPALLSAVSDLDIEVVATLNQKQLADVTTVPDNVRTVDYLPLNQLVPTCQALIHHGGFASFAAAATAGIPQLVTDSPEAGVNAVAEGDGMGATKHAASPVTVRHVTGRQAGLVLDIGRPSTEAIREQITRVLTEQTFRDGAASLHADYLAAPSPSAVVAILEALTARHHGR</sequence>
<dbReference type="CDD" id="cd03784">
    <property type="entry name" value="GT1_Gtf-like"/>
    <property type="match status" value="1"/>
</dbReference>
<gene>
    <name evidence="6" type="ORF">BDK92_1155</name>
</gene>
<comment type="caution">
    <text evidence="6">The sequence shown here is derived from an EMBL/GenBank/DDBJ whole genome shotgun (WGS) entry which is preliminary data.</text>
</comment>
<dbReference type="PANTHER" id="PTHR48050">
    <property type="entry name" value="STEROL 3-BETA-GLUCOSYLTRANSFERASE"/>
    <property type="match status" value="1"/>
</dbReference>
<evidence type="ECO:0000256" key="2">
    <source>
        <dbReference type="ARBA" id="ARBA00022676"/>
    </source>
</evidence>
<dbReference type="InterPro" id="IPR050426">
    <property type="entry name" value="Glycosyltransferase_28"/>
</dbReference>
<comment type="similarity">
    <text evidence="1">Belongs to the glycosyltransferase 28 family.</text>
</comment>
<protein>
    <submittedName>
        <fullName evidence="6">Glycosyltransferase</fullName>
    </submittedName>
</protein>
<dbReference type="GO" id="GO:0008194">
    <property type="term" value="F:UDP-glycosyltransferase activity"/>
    <property type="evidence" value="ECO:0007669"/>
    <property type="project" value="InterPro"/>
</dbReference>
<dbReference type="RefSeq" id="WP_121155253.1">
    <property type="nucleotide sequence ID" value="NZ_RBKT01000001.1"/>
</dbReference>
<evidence type="ECO:0000313" key="7">
    <source>
        <dbReference type="Proteomes" id="UP000277671"/>
    </source>
</evidence>
<dbReference type="Pfam" id="PF21036">
    <property type="entry name" value="EryCIII-like_N"/>
    <property type="match status" value="1"/>
</dbReference>
<keyword evidence="2" id="KW-0328">Glycosyltransferase</keyword>
<dbReference type="InterPro" id="IPR010610">
    <property type="entry name" value="EryCIII-like_C"/>
</dbReference>
<feature type="domain" description="Erythromycin biosynthesis protein CIII-like N-terminal" evidence="5">
    <location>
        <begin position="22"/>
        <end position="262"/>
    </location>
</feature>
<dbReference type="Pfam" id="PF06722">
    <property type="entry name" value="EryCIII-like_C"/>
    <property type="match status" value="1"/>
</dbReference>
<evidence type="ECO:0000259" key="5">
    <source>
        <dbReference type="Pfam" id="PF21036"/>
    </source>
</evidence>
<dbReference type="Gene3D" id="3.40.50.2000">
    <property type="entry name" value="Glycogen Phosphorylase B"/>
    <property type="match status" value="2"/>
</dbReference>
<dbReference type="Proteomes" id="UP000277671">
    <property type="component" value="Unassembled WGS sequence"/>
</dbReference>
<keyword evidence="7" id="KW-1185">Reference proteome</keyword>
<dbReference type="GO" id="GO:0016758">
    <property type="term" value="F:hexosyltransferase activity"/>
    <property type="evidence" value="ECO:0007669"/>
    <property type="project" value="UniProtKB-ARBA"/>
</dbReference>
<dbReference type="EMBL" id="RBKT01000001">
    <property type="protein sequence ID" value="RKR86886.1"/>
    <property type="molecule type" value="Genomic_DNA"/>
</dbReference>
<name>A0A495JCZ5_9ACTN</name>
<evidence type="ECO:0000259" key="4">
    <source>
        <dbReference type="Pfam" id="PF06722"/>
    </source>
</evidence>
<dbReference type="SUPFAM" id="SSF53756">
    <property type="entry name" value="UDP-Glycosyltransferase/glycogen phosphorylase"/>
    <property type="match status" value="1"/>
</dbReference>
<reference evidence="6 7" key="1">
    <citation type="submission" date="2018-10" db="EMBL/GenBank/DDBJ databases">
        <title>Sequencing the genomes of 1000 actinobacteria strains.</title>
        <authorList>
            <person name="Klenk H.-P."/>
        </authorList>
    </citation>
    <scope>NUCLEOTIDE SEQUENCE [LARGE SCALE GENOMIC DNA]</scope>
    <source>
        <strain evidence="6 7">DSM 45175</strain>
    </source>
</reference>
<evidence type="ECO:0000313" key="6">
    <source>
        <dbReference type="EMBL" id="RKR86886.1"/>
    </source>
</evidence>